<dbReference type="Gene3D" id="2.60.120.620">
    <property type="entry name" value="q2cbj1_9rhob like domain"/>
    <property type="match status" value="1"/>
</dbReference>
<dbReference type="eggNOG" id="ENOG502S24K">
    <property type="taxonomic scope" value="Eukaryota"/>
</dbReference>
<dbReference type="KEGG" id="ure:UREG_05473"/>
<dbReference type="EMBL" id="CH476617">
    <property type="protein sequence ID" value="EEP80631.1"/>
    <property type="molecule type" value="Genomic_DNA"/>
</dbReference>
<dbReference type="GeneID" id="8438122"/>
<proteinExistence type="predicted"/>
<dbReference type="VEuPathDB" id="FungiDB:UREG_05473"/>
<organism evidence="1 2">
    <name type="scientific">Uncinocarpus reesii (strain UAMH 1704)</name>
    <dbReference type="NCBI Taxonomy" id="336963"/>
    <lineage>
        <taxon>Eukaryota</taxon>
        <taxon>Fungi</taxon>
        <taxon>Dikarya</taxon>
        <taxon>Ascomycota</taxon>
        <taxon>Pezizomycotina</taxon>
        <taxon>Eurotiomycetes</taxon>
        <taxon>Eurotiomycetidae</taxon>
        <taxon>Onygenales</taxon>
        <taxon>Onygenaceae</taxon>
        <taxon>Uncinocarpus</taxon>
    </lineage>
</organism>
<dbReference type="RefSeq" id="XP_002584784.1">
    <property type="nucleotide sequence ID" value="XM_002584738.1"/>
</dbReference>
<dbReference type="Proteomes" id="UP000002058">
    <property type="component" value="Unassembled WGS sequence"/>
</dbReference>
<dbReference type="STRING" id="336963.C4JSN4"/>
<keyword evidence="2" id="KW-1185">Reference proteome</keyword>
<name>C4JSN4_UNCRE</name>
<protein>
    <submittedName>
        <fullName evidence="1">Uncharacterized protein</fullName>
    </submittedName>
</protein>
<reference evidence="2" key="1">
    <citation type="journal article" date="2009" name="Genome Res.">
        <title>Comparative genomic analyses of the human fungal pathogens Coccidioides and their relatives.</title>
        <authorList>
            <person name="Sharpton T.J."/>
            <person name="Stajich J.E."/>
            <person name="Rounsley S.D."/>
            <person name="Gardner M.J."/>
            <person name="Wortman J.R."/>
            <person name="Jordar V.S."/>
            <person name="Maiti R."/>
            <person name="Kodira C.D."/>
            <person name="Neafsey D.E."/>
            <person name="Zeng Q."/>
            <person name="Hung C.-Y."/>
            <person name="McMahan C."/>
            <person name="Muszewska A."/>
            <person name="Grynberg M."/>
            <person name="Mandel M.A."/>
            <person name="Kellner E.M."/>
            <person name="Barker B.M."/>
            <person name="Galgiani J.N."/>
            <person name="Orbach M.J."/>
            <person name="Kirkland T.N."/>
            <person name="Cole G.T."/>
            <person name="Henn M.R."/>
            <person name="Birren B.W."/>
            <person name="Taylor J.W."/>
        </authorList>
    </citation>
    <scope>NUCLEOTIDE SEQUENCE [LARGE SCALE GENOMIC DNA]</scope>
    <source>
        <strain evidence="2">UAMH 1704</strain>
    </source>
</reference>
<gene>
    <name evidence="1" type="ORF">UREG_05473</name>
</gene>
<sequence>MATTDESIRKTSYTPKHVTIPDSFLTTTPPDAKPIIVTPIDFAAASLPQYKDYYAVVLDNVLSPSECAQLLSLAEQSVKEPDPETGDPWTPALVSYGVGLEALVTEYRNSHRIIWDNDEVARRLLERCFEAEGMRERLSVIAGERCRGVLGRLGVERGRRWKIVKLNERLRFLRYTRGQFFKEPGDDYDDF</sequence>
<dbReference type="AlphaFoldDB" id="C4JSN4"/>
<evidence type="ECO:0000313" key="2">
    <source>
        <dbReference type="Proteomes" id="UP000002058"/>
    </source>
</evidence>
<accession>C4JSN4</accession>
<dbReference type="InParanoid" id="C4JSN4"/>
<dbReference type="HOGENOM" id="CLU_1422408_0_0_1"/>
<dbReference type="OrthoDB" id="69177at2759"/>
<evidence type="ECO:0000313" key="1">
    <source>
        <dbReference type="EMBL" id="EEP80631.1"/>
    </source>
</evidence>